<organism evidence="7 8">
    <name type="scientific">Niveispirillum lacus</name>
    <dbReference type="NCBI Taxonomy" id="1981099"/>
    <lineage>
        <taxon>Bacteria</taxon>
        <taxon>Pseudomonadati</taxon>
        <taxon>Pseudomonadota</taxon>
        <taxon>Alphaproteobacteria</taxon>
        <taxon>Rhodospirillales</taxon>
        <taxon>Azospirillaceae</taxon>
        <taxon>Niveispirillum</taxon>
    </lineage>
</organism>
<evidence type="ECO:0000256" key="3">
    <source>
        <dbReference type="ARBA" id="ARBA00022692"/>
    </source>
</evidence>
<feature type="transmembrane region" description="Helical" evidence="6">
    <location>
        <begin position="71"/>
        <end position="88"/>
    </location>
</feature>
<keyword evidence="4 6" id="KW-1133">Transmembrane helix</keyword>
<dbReference type="InterPro" id="IPR001123">
    <property type="entry name" value="LeuE-type"/>
</dbReference>
<protein>
    <submittedName>
        <fullName evidence="7">Amino acid transporter</fullName>
    </submittedName>
</protein>
<evidence type="ECO:0000256" key="5">
    <source>
        <dbReference type="ARBA" id="ARBA00023136"/>
    </source>
</evidence>
<proteinExistence type="predicted"/>
<keyword evidence="5 6" id="KW-0472">Membrane</keyword>
<feature type="transmembrane region" description="Helical" evidence="6">
    <location>
        <begin position="6"/>
        <end position="25"/>
    </location>
</feature>
<reference evidence="7 8" key="1">
    <citation type="submission" date="2017-07" db="EMBL/GenBank/DDBJ databases">
        <title>Niveispirillum cyanobacteriorum sp. nov., isolated from cyanobacterial aggregates in a eutrophic lake.</title>
        <authorList>
            <person name="Cai H."/>
        </authorList>
    </citation>
    <scope>NUCLEOTIDE SEQUENCE [LARGE SCALE GENOMIC DNA]</scope>
    <source>
        <strain evidence="8">TH1-14</strain>
    </source>
</reference>
<dbReference type="RefSeq" id="WP_094454100.1">
    <property type="nucleotide sequence ID" value="NZ_NOXU01000022.1"/>
</dbReference>
<evidence type="ECO:0000256" key="6">
    <source>
        <dbReference type="SAM" id="Phobius"/>
    </source>
</evidence>
<accession>A0A255Z4M0</accession>
<dbReference type="PANTHER" id="PTHR30086:SF20">
    <property type="entry name" value="ARGININE EXPORTER PROTEIN ARGO-RELATED"/>
    <property type="match status" value="1"/>
</dbReference>
<evidence type="ECO:0000256" key="2">
    <source>
        <dbReference type="ARBA" id="ARBA00022475"/>
    </source>
</evidence>
<keyword evidence="8" id="KW-1185">Reference proteome</keyword>
<dbReference type="GO" id="GO:0015171">
    <property type="term" value="F:amino acid transmembrane transporter activity"/>
    <property type="evidence" value="ECO:0007669"/>
    <property type="project" value="TreeGrafter"/>
</dbReference>
<name>A0A255Z4M0_9PROT</name>
<evidence type="ECO:0000256" key="4">
    <source>
        <dbReference type="ARBA" id="ARBA00022989"/>
    </source>
</evidence>
<feature type="transmembrane region" description="Helical" evidence="6">
    <location>
        <begin position="181"/>
        <end position="199"/>
    </location>
</feature>
<evidence type="ECO:0000256" key="1">
    <source>
        <dbReference type="ARBA" id="ARBA00004651"/>
    </source>
</evidence>
<dbReference type="Pfam" id="PF01810">
    <property type="entry name" value="LysE"/>
    <property type="match status" value="1"/>
</dbReference>
<sequence>MLAPFLSGYLLGLSLIVAIGAQNAFVLRQGLRGDHVWLVTLTCAVSDAVLIVVGVEGLAQVQTALPAIVPWMRYAGAAFLLLYAARALRAALRAGGTLSPAAGGAPGLAATLATCLALTWLNPHVYLDTVLLIGSVAASQGEGRPLFAAGAIAASFSFFLALGHGARLLRPLFARPLTWRVLDGVVAVTMAVLALGLLTSG</sequence>
<feature type="transmembrane region" description="Helical" evidence="6">
    <location>
        <begin position="37"/>
        <end position="59"/>
    </location>
</feature>
<dbReference type="EMBL" id="NOXU01000022">
    <property type="protein sequence ID" value="OYQ36467.1"/>
    <property type="molecule type" value="Genomic_DNA"/>
</dbReference>
<keyword evidence="2" id="KW-1003">Cell membrane</keyword>
<comment type="caution">
    <text evidence="7">The sequence shown here is derived from an EMBL/GenBank/DDBJ whole genome shotgun (WGS) entry which is preliminary data.</text>
</comment>
<dbReference type="AlphaFoldDB" id="A0A255Z4M0"/>
<dbReference type="OrthoDB" id="5638726at2"/>
<dbReference type="PANTHER" id="PTHR30086">
    <property type="entry name" value="ARGININE EXPORTER PROTEIN ARGO"/>
    <property type="match status" value="1"/>
</dbReference>
<dbReference type="GO" id="GO:0005886">
    <property type="term" value="C:plasma membrane"/>
    <property type="evidence" value="ECO:0007669"/>
    <property type="project" value="UniProtKB-SubCell"/>
</dbReference>
<comment type="subcellular location">
    <subcellularLocation>
        <location evidence="1">Cell membrane</location>
        <topology evidence="1">Multi-pass membrane protein</topology>
    </subcellularLocation>
</comment>
<keyword evidence="3 6" id="KW-0812">Transmembrane</keyword>
<dbReference type="Proteomes" id="UP000216998">
    <property type="component" value="Unassembled WGS sequence"/>
</dbReference>
<feature type="transmembrane region" description="Helical" evidence="6">
    <location>
        <begin position="100"/>
        <end position="121"/>
    </location>
</feature>
<gene>
    <name evidence="7" type="ORF">CHU95_04380</name>
</gene>
<evidence type="ECO:0000313" key="7">
    <source>
        <dbReference type="EMBL" id="OYQ36467.1"/>
    </source>
</evidence>
<evidence type="ECO:0000313" key="8">
    <source>
        <dbReference type="Proteomes" id="UP000216998"/>
    </source>
</evidence>
<feature type="transmembrane region" description="Helical" evidence="6">
    <location>
        <begin position="146"/>
        <end position="169"/>
    </location>
</feature>